<evidence type="ECO:0000256" key="2">
    <source>
        <dbReference type="SAM" id="Phobius"/>
    </source>
</evidence>
<keyword evidence="2" id="KW-0812">Transmembrane</keyword>
<dbReference type="AlphaFoldDB" id="A0A4P9XW15"/>
<organism evidence="3 4">
    <name type="scientific">Thamnocephalis sphaerospora</name>
    <dbReference type="NCBI Taxonomy" id="78915"/>
    <lineage>
        <taxon>Eukaryota</taxon>
        <taxon>Fungi</taxon>
        <taxon>Fungi incertae sedis</taxon>
        <taxon>Zoopagomycota</taxon>
        <taxon>Zoopagomycotina</taxon>
        <taxon>Zoopagomycetes</taxon>
        <taxon>Zoopagales</taxon>
        <taxon>Sigmoideomycetaceae</taxon>
        <taxon>Thamnocephalis</taxon>
    </lineage>
</organism>
<feature type="region of interest" description="Disordered" evidence="1">
    <location>
        <begin position="1"/>
        <end position="105"/>
    </location>
</feature>
<feature type="compositionally biased region" description="Polar residues" evidence="1">
    <location>
        <begin position="37"/>
        <end position="67"/>
    </location>
</feature>
<gene>
    <name evidence="3" type="ORF">THASP1DRAFT_27724</name>
</gene>
<protein>
    <submittedName>
        <fullName evidence="3">Uncharacterized protein</fullName>
    </submittedName>
</protein>
<proteinExistence type="predicted"/>
<keyword evidence="2" id="KW-0472">Membrane</keyword>
<keyword evidence="4" id="KW-1185">Reference proteome</keyword>
<dbReference type="Proteomes" id="UP000271241">
    <property type="component" value="Unassembled WGS sequence"/>
</dbReference>
<reference evidence="4" key="1">
    <citation type="journal article" date="2018" name="Nat. Microbiol.">
        <title>Leveraging single-cell genomics to expand the fungal tree of life.</title>
        <authorList>
            <person name="Ahrendt S.R."/>
            <person name="Quandt C.A."/>
            <person name="Ciobanu D."/>
            <person name="Clum A."/>
            <person name="Salamov A."/>
            <person name="Andreopoulos B."/>
            <person name="Cheng J.F."/>
            <person name="Woyke T."/>
            <person name="Pelin A."/>
            <person name="Henrissat B."/>
            <person name="Reynolds N.K."/>
            <person name="Benny G.L."/>
            <person name="Smith M.E."/>
            <person name="James T.Y."/>
            <person name="Grigoriev I.V."/>
        </authorList>
    </citation>
    <scope>NUCLEOTIDE SEQUENCE [LARGE SCALE GENOMIC DNA]</scope>
    <source>
        <strain evidence="4">RSA 1356</strain>
    </source>
</reference>
<evidence type="ECO:0000313" key="4">
    <source>
        <dbReference type="Proteomes" id="UP000271241"/>
    </source>
</evidence>
<feature type="transmembrane region" description="Helical" evidence="2">
    <location>
        <begin position="242"/>
        <end position="261"/>
    </location>
</feature>
<dbReference type="EMBL" id="KZ992450">
    <property type="protein sequence ID" value="RKP10486.1"/>
    <property type="molecule type" value="Genomic_DNA"/>
</dbReference>
<evidence type="ECO:0000313" key="3">
    <source>
        <dbReference type="EMBL" id="RKP10486.1"/>
    </source>
</evidence>
<evidence type="ECO:0000256" key="1">
    <source>
        <dbReference type="SAM" id="MobiDB-lite"/>
    </source>
</evidence>
<accession>A0A4P9XW15</accession>
<feature type="compositionally biased region" description="Basic and acidic residues" evidence="1">
    <location>
        <begin position="180"/>
        <end position="193"/>
    </location>
</feature>
<feature type="region of interest" description="Disordered" evidence="1">
    <location>
        <begin position="151"/>
        <end position="200"/>
    </location>
</feature>
<name>A0A4P9XW15_9FUNG</name>
<sequence length="281" mass="31055">MPKAQTGADPPDISTEWWKTPDASQSVTERSGEPSMPSLQPRQYLRNSNPPTASGLQTAESSAQPSVGTEWWENASTEHEPAIRSNMPMQTRLPGINEESSQTVRNESYAMPQSERLEPWSGWNEPLVGGGYGSGVAIGEPQTVVHRTVRTTTTRTRRHEDSAPAPEAPPAYAESNALQVRDRGELQRREQTSEHAYSVTQPGVQFRTGTWCPACETAVNPIVVRYPGKASLPQRIWKGTVAAVYGAAALVAWGAQAAYDATPMRRRRRRRDRTVEVGRHR</sequence>
<keyword evidence="2" id="KW-1133">Transmembrane helix</keyword>